<feature type="chain" id="PRO_5015065858" evidence="1">
    <location>
        <begin position="26"/>
        <end position="200"/>
    </location>
</feature>
<evidence type="ECO:0000256" key="1">
    <source>
        <dbReference type="SAM" id="SignalP"/>
    </source>
</evidence>
<protein>
    <submittedName>
        <fullName evidence="2">Transglutaminase</fullName>
    </submittedName>
</protein>
<dbReference type="Gene3D" id="3.10.620.30">
    <property type="match status" value="1"/>
</dbReference>
<sequence>MKKIATLKTIAPLALALLAANTAMAAEKLMSIHGVAAPPIGYVQFCAAYPADCRAEKDVDQVVTLTQAVWNQLNQINTAVNTAVLPATDMEIYGVLERWDYPKLAGDCEDYVLEKRRELMRSGWPESALLITVVRDETGSGHAVLTARTNRGDVVLDNKTDRILVWADTSYTYLKRQSTRDPNTWDLIEDARASLVGSLK</sequence>
<keyword evidence="3" id="KW-1185">Reference proteome</keyword>
<keyword evidence="1" id="KW-0732">Signal</keyword>
<comment type="caution">
    <text evidence="2">The sequence shown here is derived from an EMBL/GenBank/DDBJ whole genome shotgun (WGS) entry which is preliminary data.</text>
</comment>
<evidence type="ECO:0000313" key="2">
    <source>
        <dbReference type="EMBL" id="PKR88976.1"/>
    </source>
</evidence>
<organism evidence="2 3">
    <name type="scientific">Pleomorphomonas diazotrophica</name>
    <dbReference type="NCBI Taxonomy" id="1166257"/>
    <lineage>
        <taxon>Bacteria</taxon>
        <taxon>Pseudomonadati</taxon>
        <taxon>Pseudomonadota</taxon>
        <taxon>Alphaproteobacteria</taxon>
        <taxon>Hyphomicrobiales</taxon>
        <taxon>Pleomorphomonadaceae</taxon>
        <taxon>Pleomorphomonas</taxon>
    </lineage>
</organism>
<reference evidence="2 3" key="1">
    <citation type="submission" date="2017-12" db="EMBL/GenBank/DDBJ databases">
        <title>Anaerobic carbon monoxide metabolism by Pleomorphomonas carboxyditropha sp. nov., a new mesophilic hydrogenogenic carboxidotroph.</title>
        <authorList>
            <person name="Esquivel-Elizondo S."/>
            <person name="Krajmalnik-Brown R."/>
        </authorList>
    </citation>
    <scope>NUCLEOTIDE SEQUENCE [LARGE SCALE GENOMIC DNA]</scope>
    <source>
        <strain evidence="2 3">R5-392</strain>
    </source>
</reference>
<feature type="signal peptide" evidence="1">
    <location>
        <begin position="1"/>
        <end position="25"/>
    </location>
</feature>
<dbReference type="Proteomes" id="UP000233491">
    <property type="component" value="Unassembled WGS sequence"/>
</dbReference>
<dbReference type="OrthoDB" id="7206808at2"/>
<accession>A0A1I4WEZ3</accession>
<dbReference type="Pfam" id="PF06035">
    <property type="entry name" value="Peptidase_C93"/>
    <property type="match status" value="1"/>
</dbReference>
<evidence type="ECO:0000313" key="3">
    <source>
        <dbReference type="Proteomes" id="UP000233491"/>
    </source>
</evidence>
<dbReference type="AlphaFoldDB" id="A0A1I4WEZ3"/>
<dbReference type="InterPro" id="IPR010319">
    <property type="entry name" value="Transglutaminase-like_Cys_pept"/>
</dbReference>
<proteinExistence type="predicted"/>
<dbReference type="EMBL" id="PJNW01000009">
    <property type="protein sequence ID" value="PKR88976.1"/>
    <property type="molecule type" value="Genomic_DNA"/>
</dbReference>
<gene>
    <name evidence="2" type="ORF">CXZ10_12745</name>
</gene>
<dbReference type="PANTHER" id="PTHR39327:SF1">
    <property type="entry name" value="BLR5470 PROTEIN"/>
    <property type="match status" value="1"/>
</dbReference>
<dbReference type="PANTHER" id="PTHR39327">
    <property type="match status" value="1"/>
</dbReference>
<name>A0A1I4WEZ3_9HYPH</name>